<evidence type="ECO:0000313" key="1">
    <source>
        <dbReference type="EMBL" id="TFK66723.1"/>
    </source>
</evidence>
<dbReference type="Proteomes" id="UP000308600">
    <property type="component" value="Unassembled WGS sequence"/>
</dbReference>
<feature type="non-terminal residue" evidence="1">
    <location>
        <position position="150"/>
    </location>
</feature>
<protein>
    <submittedName>
        <fullName evidence="1">Uncharacterized protein</fullName>
    </submittedName>
</protein>
<feature type="non-terminal residue" evidence="1">
    <location>
        <position position="1"/>
    </location>
</feature>
<accession>A0ACD3ALB5</accession>
<proteinExistence type="predicted"/>
<name>A0ACD3ALB5_9AGAR</name>
<dbReference type="EMBL" id="ML208395">
    <property type="protein sequence ID" value="TFK66723.1"/>
    <property type="molecule type" value="Genomic_DNA"/>
</dbReference>
<keyword evidence="2" id="KW-1185">Reference proteome</keyword>
<reference evidence="1 2" key="1">
    <citation type="journal article" date="2019" name="Nat. Ecol. Evol.">
        <title>Megaphylogeny resolves global patterns of mushroom evolution.</title>
        <authorList>
            <person name="Varga T."/>
            <person name="Krizsan K."/>
            <person name="Foldi C."/>
            <person name="Dima B."/>
            <person name="Sanchez-Garcia M."/>
            <person name="Sanchez-Ramirez S."/>
            <person name="Szollosi G.J."/>
            <person name="Szarkandi J.G."/>
            <person name="Papp V."/>
            <person name="Albert L."/>
            <person name="Andreopoulos W."/>
            <person name="Angelini C."/>
            <person name="Antonin V."/>
            <person name="Barry K.W."/>
            <person name="Bougher N.L."/>
            <person name="Buchanan P."/>
            <person name="Buyck B."/>
            <person name="Bense V."/>
            <person name="Catcheside P."/>
            <person name="Chovatia M."/>
            <person name="Cooper J."/>
            <person name="Damon W."/>
            <person name="Desjardin D."/>
            <person name="Finy P."/>
            <person name="Geml J."/>
            <person name="Haridas S."/>
            <person name="Hughes K."/>
            <person name="Justo A."/>
            <person name="Karasinski D."/>
            <person name="Kautmanova I."/>
            <person name="Kiss B."/>
            <person name="Kocsube S."/>
            <person name="Kotiranta H."/>
            <person name="LaButti K.M."/>
            <person name="Lechner B.E."/>
            <person name="Liimatainen K."/>
            <person name="Lipzen A."/>
            <person name="Lukacs Z."/>
            <person name="Mihaltcheva S."/>
            <person name="Morgado L.N."/>
            <person name="Niskanen T."/>
            <person name="Noordeloos M.E."/>
            <person name="Ohm R.A."/>
            <person name="Ortiz-Santana B."/>
            <person name="Ovrebo C."/>
            <person name="Racz N."/>
            <person name="Riley R."/>
            <person name="Savchenko A."/>
            <person name="Shiryaev A."/>
            <person name="Soop K."/>
            <person name="Spirin V."/>
            <person name="Szebenyi C."/>
            <person name="Tomsovsky M."/>
            <person name="Tulloss R.E."/>
            <person name="Uehling J."/>
            <person name="Grigoriev I.V."/>
            <person name="Vagvolgyi C."/>
            <person name="Papp T."/>
            <person name="Martin F.M."/>
            <person name="Miettinen O."/>
            <person name="Hibbett D.S."/>
            <person name="Nagy L.G."/>
        </authorList>
    </citation>
    <scope>NUCLEOTIDE SEQUENCE [LARGE SCALE GENOMIC DNA]</scope>
    <source>
        <strain evidence="1 2">NL-1719</strain>
    </source>
</reference>
<organism evidence="1 2">
    <name type="scientific">Pluteus cervinus</name>
    <dbReference type="NCBI Taxonomy" id="181527"/>
    <lineage>
        <taxon>Eukaryota</taxon>
        <taxon>Fungi</taxon>
        <taxon>Dikarya</taxon>
        <taxon>Basidiomycota</taxon>
        <taxon>Agaricomycotina</taxon>
        <taxon>Agaricomycetes</taxon>
        <taxon>Agaricomycetidae</taxon>
        <taxon>Agaricales</taxon>
        <taxon>Pluteineae</taxon>
        <taxon>Pluteaceae</taxon>
        <taxon>Pluteus</taxon>
    </lineage>
</organism>
<gene>
    <name evidence="1" type="ORF">BDN72DRAFT_737570</name>
</gene>
<evidence type="ECO:0000313" key="2">
    <source>
        <dbReference type="Proteomes" id="UP000308600"/>
    </source>
</evidence>
<sequence length="150" mass="17844">PDKYDGTPNSQTFIRFMSSASMYLEYTNFPKKARVYILSQFLTGKAYNFYLREIAPSPKSWTLRKFFIGLFNYCFPATYRTEQRRKLDNCSQGKHSVRDYAAFIMDLYLTVGVNDERERVVRFWNGLDNKIQSRLWGRGLNPEMSSWRRV</sequence>